<gene>
    <name evidence="1" type="ORF">FRZ06_04840</name>
</gene>
<reference evidence="1" key="1">
    <citation type="submission" date="2019-08" db="EMBL/GenBank/DDBJ databases">
        <title>Genome sequence of Clostridiales bacterium MT110.</title>
        <authorList>
            <person name="Cao J."/>
        </authorList>
    </citation>
    <scope>NUCLEOTIDE SEQUENCE</scope>
    <source>
        <strain evidence="1">MT110</strain>
    </source>
</reference>
<organism evidence="1 2">
    <name type="scientific">Anoxybacterium hadale</name>
    <dbReference type="NCBI Taxonomy" id="3408580"/>
    <lineage>
        <taxon>Bacteria</taxon>
        <taxon>Bacillati</taxon>
        <taxon>Bacillota</taxon>
        <taxon>Clostridia</taxon>
        <taxon>Peptostreptococcales</taxon>
        <taxon>Anaerovoracaceae</taxon>
        <taxon>Anoxybacterium</taxon>
    </lineage>
</organism>
<sequence length="191" mass="21906">MQCTDKNLLIDYINSNMTEKRRIHTYAVAEEAVKLARRYGEDVEKAELAALFHDFFRGISVEELNGYVKAFGLNHVYLNNNNLAHGKIAAIVMERDYHITDQDIINAVSFHTTGRAEMSLLEKIVYLADAIEPNRAYPGVNELRDLATKDLDKACLLSLNRNIEYIRSRGIYLDEDTLQARDSLLKKIRNQ</sequence>
<dbReference type="EMBL" id="CP042469">
    <property type="protein sequence ID" value="QOX62721.1"/>
    <property type="molecule type" value="Genomic_DNA"/>
</dbReference>
<proteinExistence type="predicted"/>
<name>A0ACD1A8R9_9FIRM</name>
<keyword evidence="2" id="KW-1185">Reference proteome</keyword>
<evidence type="ECO:0000313" key="2">
    <source>
        <dbReference type="Proteomes" id="UP000594014"/>
    </source>
</evidence>
<evidence type="ECO:0000313" key="1">
    <source>
        <dbReference type="EMBL" id="QOX62721.1"/>
    </source>
</evidence>
<dbReference type="Proteomes" id="UP000594014">
    <property type="component" value="Chromosome"/>
</dbReference>
<accession>A0ACD1A8R9</accession>
<protein>
    <submittedName>
        <fullName evidence="1">HD domain-containing protein</fullName>
    </submittedName>
</protein>